<feature type="transmembrane region" description="Helical" evidence="6">
    <location>
        <begin position="377"/>
        <end position="397"/>
    </location>
</feature>
<feature type="transmembrane region" description="Helical" evidence="6">
    <location>
        <begin position="347"/>
        <end position="365"/>
    </location>
</feature>
<organism evidence="7 8">
    <name type="scientific">Legionella maceachernii</name>
    <dbReference type="NCBI Taxonomy" id="466"/>
    <lineage>
        <taxon>Bacteria</taxon>
        <taxon>Pseudomonadati</taxon>
        <taxon>Pseudomonadota</taxon>
        <taxon>Gammaproteobacteria</taxon>
        <taxon>Legionellales</taxon>
        <taxon>Legionellaceae</taxon>
        <taxon>Legionella</taxon>
    </lineage>
</organism>
<dbReference type="PANTHER" id="PTHR30250:SF11">
    <property type="entry name" value="O-ANTIGEN TRANSPORTER-RELATED"/>
    <property type="match status" value="1"/>
</dbReference>
<protein>
    <submittedName>
        <fullName evidence="7">Polysaccharide biosynthesis protein</fullName>
    </submittedName>
</protein>
<feature type="transmembrane region" description="Helical" evidence="6">
    <location>
        <begin position="151"/>
        <end position="172"/>
    </location>
</feature>
<keyword evidence="4 6" id="KW-1133">Transmembrane helix</keyword>
<dbReference type="STRING" id="466.Lmac_0156"/>
<evidence type="ECO:0000256" key="6">
    <source>
        <dbReference type="SAM" id="Phobius"/>
    </source>
</evidence>
<feature type="transmembrane region" description="Helical" evidence="6">
    <location>
        <begin position="265"/>
        <end position="290"/>
    </location>
</feature>
<reference evidence="7 8" key="1">
    <citation type="submission" date="2015-11" db="EMBL/GenBank/DDBJ databases">
        <title>Genomic analysis of 38 Legionella species identifies large and diverse effector repertoires.</title>
        <authorList>
            <person name="Burstein D."/>
            <person name="Amaro F."/>
            <person name="Zusman T."/>
            <person name="Lifshitz Z."/>
            <person name="Cohen O."/>
            <person name="Gilbert J.A."/>
            <person name="Pupko T."/>
            <person name="Shuman H.A."/>
            <person name="Segal G."/>
        </authorList>
    </citation>
    <scope>NUCLEOTIDE SEQUENCE [LARGE SCALE GENOMIC DNA]</scope>
    <source>
        <strain evidence="7 8">PX-1-G2-E2</strain>
    </source>
</reference>
<evidence type="ECO:0000256" key="1">
    <source>
        <dbReference type="ARBA" id="ARBA00004651"/>
    </source>
</evidence>
<evidence type="ECO:0000256" key="4">
    <source>
        <dbReference type="ARBA" id="ARBA00022989"/>
    </source>
</evidence>
<dbReference type="PATRIC" id="fig|466.6.peg.167"/>
<dbReference type="EMBL" id="LNYL01000004">
    <property type="protein sequence ID" value="KTD31572.1"/>
    <property type="molecule type" value="Genomic_DNA"/>
</dbReference>
<feature type="transmembrane region" description="Helical" evidence="6">
    <location>
        <begin position="36"/>
        <end position="63"/>
    </location>
</feature>
<feature type="transmembrane region" description="Helical" evidence="6">
    <location>
        <begin position="7"/>
        <end position="24"/>
    </location>
</feature>
<evidence type="ECO:0000256" key="2">
    <source>
        <dbReference type="ARBA" id="ARBA00022475"/>
    </source>
</evidence>
<evidence type="ECO:0000256" key="5">
    <source>
        <dbReference type="ARBA" id="ARBA00023136"/>
    </source>
</evidence>
<dbReference type="PANTHER" id="PTHR30250">
    <property type="entry name" value="PST FAMILY PREDICTED COLANIC ACID TRANSPORTER"/>
    <property type="match status" value="1"/>
</dbReference>
<feature type="transmembrane region" description="Helical" evidence="6">
    <location>
        <begin position="84"/>
        <end position="110"/>
    </location>
</feature>
<feature type="transmembrane region" description="Helical" evidence="6">
    <location>
        <begin position="122"/>
        <end position="139"/>
    </location>
</feature>
<comment type="caution">
    <text evidence="7">The sequence shown here is derived from an EMBL/GenBank/DDBJ whole genome shotgun (WGS) entry which is preliminary data.</text>
</comment>
<evidence type="ECO:0000256" key="3">
    <source>
        <dbReference type="ARBA" id="ARBA00022692"/>
    </source>
</evidence>
<comment type="subcellular location">
    <subcellularLocation>
        <location evidence="1">Cell membrane</location>
        <topology evidence="1">Multi-pass membrane protein</topology>
    </subcellularLocation>
</comment>
<keyword evidence="2" id="KW-1003">Cell membrane</keyword>
<evidence type="ECO:0000313" key="7">
    <source>
        <dbReference type="EMBL" id="KTD31572.1"/>
    </source>
</evidence>
<dbReference type="Proteomes" id="UP000054908">
    <property type="component" value="Unassembled WGS sequence"/>
</dbReference>
<proteinExistence type="predicted"/>
<feature type="transmembrane region" description="Helical" evidence="6">
    <location>
        <begin position="311"/>
        <end position="335"/>
    </location>
</feature>
<feature type="transmembrane region" description="Helical" evidence="6">
    <location>
        <begin position="403"/>
        <end position="425"/>
    </location>
</feature>
<keyword evidence="8" id="KW-1185">Reference proteome</keyword>
<keyword evidence="3 6" id="KW-0812">Transmembrane</keyword>
<gene>
    <name evidence="7" type="ORF">Lmac_0156</name>
</gene>
<feature type="transmembrane region" description="Helical" evidence="6">
    <location>
        <begin position="184"/>
        <end position="207"/>
    </location>
</feature>
<dbReference type="GO" id="GO:0005886">
    <property type="term" value="C:plasma membrane"/>
    <property type="evidence" value="ECO:0007669"/>
    <property type="project" value="UniProtKB-SubCell"/>
</dbReference>
<sequence>MDFYLNLFIIIADQFMLFIINMIVARHAGEELFGDFSVATSALLLIATVITFGIDSIIAYYIPKFYVRKKYDEIGNLTASLKNFLHPIYTTLITSGVLLSVAIVALSYMISDIDLFEISHPLFLFLWGAVALSLYNIFIQFFRAINHMRTAILLSLLQTIFYFSLSLITYFYLYPVLFHENKHYFPHVMLISFIISYVLIVLISVALERKTTIQRLYRECPITGKTQIEWKEKMYGYMVQNLNKYVFAAIPLLMIEWLGPNEESVGLFSAVVSIISLAFIAISPIGILIGPDISAAFAQSRDFLKTTMMRYLLMTFGISLILVTIIAVCASHILLLYKSDFIRALPYTYFCLINIITYSISMPLSKMIQYSKNGNKIGARLTASMMLLQIVSCFIFIPWLDLHGAIICYVGINLVYNVVMIVMAIRIYRYDPFGHEAI</sequence>
<name>A0A0W0WGT2_9GAMM</name>
<feature type="transmembrane region" description="Helical" evidence="6">
    <location>
        <begin position="242"/>
        <end position="259"/>
    </location>
</feature>
<dbReference type="RefSeq" id="WP_058450997.1">
    <property type="nucleotide sequence ID" value="NZ_CAAAIB010000001.1"/>
</dbReference>
<keyword evidence="5 6" id="KW-0472">Membrane</keyword>
<dbReference type="OrthoDB" id="5634839at2"/>
<accession>A0A0W0WGT2</accession>
<dbReference type="InterPro" id="IPR050833">
    <property type="entry name" value="Poly_Biosynth_Transport"/>
</dbReference>
<dbReference type="AlphaFoldDB" id="A0A0W0WGT2"/>
<evidence type="ECO:0000313" key="8">
    <source>
        <dbReference type="Proteomes" id="UP000054908"/>
    </source>
</evidence>